<keyword evidence="2" id="KW-1185">Reference proteome</keyword>
<comment type="caution">
    <text evidence="1">The sequence shown here is derived from an EMBL/GenBank/DDBJ whole genome shotgun (WGS) entry which is preliminary data.</text>
</comment>
<sequence>MATYNLALILGNSLNDAEFLLAKQTPPPKSGIGEHDSFVGSDLWDLPSKKLDLVKYKLKVEQGDAIFAFTR</sequence>
<protein>
    <submittedName>
        <fullName evidence="1">Uncharacterized protein</fullName>
    </submittedName>
</protein>
<reference evidence="1" key="1">
    <citation type="journal article" date="2023" name="Mol. Ecol. Resour.">
        <title>Chromosome-level genome assembly of a triploid poplar Populus alba 'Berolinensis'.</title>
        <authorList>
            <person name="Chen S."/>
            <person name="Yu Y."/>
            <person name="Wang X."/>
            <person name="Wang S."/>
            <person name="Zhang T."/>
            <person name="Zhou Y."/>
            <person name="He R."/>
            <person name="Meng N."/>
            <person name="Wang Y."/>
            <person name="Liu W."/>
            <person name="Liu Z."/>
            <person name="Liu J."/>
            <person name="Guo Q."/>
            <person name="Huang H."/>
            <person name="Sederoff R.R."/>
            <person name="Wang G."/>
            <person name="Qu G."/>
            <person name="Chen S."/>
        </authorList>
    </citation>
    <scope>NUCLEOTIDE SEQUENCE</scope>
    <source>
        <strain evidence="1">SC-2020</strain>
    </source>
</reference>
<organism evidence="1 2">
    <name type="scientific">Populus alba x Populus x berolinensis</name>
    <dbReference type="NCBI Taxonomy" id="444605"/>
    <lineage>
        <taxon>Eukaryota</taxon>
        <taxon>Viridiplantae</taxon>
        <taxon>Streptophyta</taxon>
        <taxon>Embryophyta</taxon>
        <taxon>Tracheophyta</taxon>
        <taxon>Spermatophyta</taxon>
        <taxon>Magnoliopsida</taxon>
        <taxon>eudicotyledons</taxon>
        <taxon>Gunneridae</taxon>
        <taxon>Pentapetalae</taxon>
        <taxon>rosids</taxon>
        <taxon>fabids</taxon>
        <taxon>Malpighiales</taxon>
        <taxon>Salicaceae</taxon>
        <taxon>Saliceae</taxon>
        <taxon>Populus</taxon>
    </lineage>
</organism>
<gene>
    <name evidence="1" type="ORF">NC653_024564</name>
</gene>
<dbReference type="Proteomes" id="UP001164929">
    <property type="component" value="Chromosome 10"/>
</dbReference>
<accession>A0AAD6Q6Y7</accession>
<dbReference type="AlphaFoldDB" id="A0AAD6Q6Y7"/>
<name>A0AAD6Q6Y7_9ROSI</name>
<dbReference type="EMBL" id="JAQIZT010000010">
    <property type="protein sequence ID" value="KAJ6981201.1"/>
    <property type="molecule type" value="Genomic_DNA"/>
</dbReference>
<evidence type="ECO:0000313" key="2">
    <source>
        <dbReference type="Proteomes" id="UP001164929"/>
    </source>
</evidence>
<evidence type="ECO:0000313" key="1">
    <source>
        <dbReference type="EMBL" id="KAJ6981201.1"/>
    </source>
</evidence>
<proteinExistence type="predicted"/>